<dbReference type="Proteomes" id="UP000663889">
    <property type="component" value="Unassembled WGS sequence"/>
</dbReference>
<dbReference type="EMBL" id="CAJNOU010019924">
    <property type="protein sequence ID" value="CAF1584025.1"/>
    <property type="molecule type" value="Genomic_DNA"/>
</dbReference>
<protein>
    <submittedName>
        <fullName evidence="1">Uncharacterized protein</fullName>
    </submittedName>
</protein>
<reference evidence="1" key="1">
    <citation type="submission" date="2021-02" db="EMBL/GenBank/DDBJ databases">
        <authorList>
            <person name="Nowell W R."/>
        </authorList>
    </citation>
    <scope>NUCLEOTIDE SEQUENCE</scope>
</reference>
<sequence>ARPLISVIDNTNSPTLIVAGGYNFDNKGKAVPCK</sequence>
<comment type="caution">
    <text evidence="1">The sequence shown here is derived from an EMBL/GenBank/DDBJ whole genome shotgun (WGS) entry which is preliminary data.</text>
</comment>
<feature type="non-terminal residue" evidence="1">
    <location>
        <position position="1"/>
    </location>
</feature>
<gene>
    <name evidence="1" type="ORF">SEV965_LOCUS39953</name>
</gene>
<evidence type="ECO:0000313" key="2">
    <source>
        <dbReference type="Proteomes" id="UP000663889"/>
    </source>
</evidence>
<organism evidence="1 2">
    <name type="scientific">Rotaria sordida</name>
    <dbReference type="NCBI Taxonomy" id="392033"/>
    <lineage>
        <taxon>Eukaryota</taxon>
        <taxon>Metazoa</taxon>
        <taxon>Spiralia</taxon>
        <taxon>Gnathifera</taxon>
        <taxon>Rotifera</taxon>
        <taxon>Eurotatoria</taxon>
        <taxon>Bdelloidea</taxon>
        <taxon>Philodinida</taxon>
        <taxon>Philodinidae</taxon>
        <taxon>Rotaria</taxon>
    </lineage>
</organism>
<proteinExistence type="predicted"/>
<dbReference type="AlphaFoldDB" id="A0A815ZEI4"/>
<name>A0A815ZEI4_9BILA</name>
<evidence type="ECO:0000313" key="1">
    <source>
        <dbReference type="EMBL" id="CAF1584025.1"/>
    </source>
</evidence>
<accession>A0A815ZEI4</accession>